<dbReference type="SUPFAM" id="SSF53822">
    <property type="entry name" value="Periplasmic binding protein-like I"/>
    <property type="match status" value="1"/>
</dbReference>
<evidence type="ECO:0000256" key="1">
    <source>
        <dbReference type="ARBA" id="ARBA00023015"/>
    </source>
</evidence>
<dbReference type="Pfam" id="PF13377">
    <property type="entry name" value="Peripla_BP_3"/>
    <property type="match status" value="1"/>
</dbReference>
<dbReference type="SMART" id="SM00354">
    <property type="entry name" value="HTH_LACI"/>
    <property type="match status" value="1"/>
</dbReference>
<feature type="domain" description="HTH lacI-type" evidence="4">
    <location>
        <begin position="9"/>
        <end position="63"/>
    </location>
</feature>
<dbReference type="InterPro" id="IPR010982">
    <property type="entry name" value="Lambda_DNA-bd_dom_sf"/>
</dbReference>
<dbReference type="Gene3D" id="3.40.50.2300">
    <property type="match status" value="2"/>
</dbReference>
<accession>A0A1X7P186</accession>
<proteinExistence type="predicted"/>
<keyword evidence="6" id="KW-1185">Reference proteome</keyword>
<name>A0A1X7P186_9MICO</name>
<evidence type="ECO:0000259" key="4">
    <source>
        <dbReference type="PROSITE" id="PS50932"/>
    </source>
</evidence>
<evidence type="ECO:0000256" key="3">
    <source>
        <dbReference type="ARBA" id="ARBA00023163"/>
    </source>
</evidence>
<dbReference type="Gene3D" id="1.10.260.40">
    <property type="entry name" value="lambda repressor-like DNA-binding domains"/>
    <property type="match status" value="1"/>
</dbReference>
<dbReference type="PANTHER" id="PTHR30146:SF153">
    <property type="entry name" value="LACTOSE OPERON REPRESSOR"/>
    <property type="match status" value="1"/>
</dbReference>
<dbReference type="OrthoDB" id="3227375at2"/>
<dbReference type="Proteomes" id="UP000193711">
    <property type="component" value="Unassembled WGS sequence"/>
</dbReference>
<sequence>MARTPDTRVTLDAVAAHAGVSKATASKVLNGRPGASPATRARVEQSLRELGYSPSTRASRIGGGITVVFDTLLSLYSLRVLEGVVGGAQSERVDVVTGVLTPGTSAEEGLRFDRAFVRSVAAKGHLGILAVTTAIDAGIVAACAETGLPLVAVDAPNPLDPSVVSVGSNHWVGGQQSTEHLVALGHRRIAFVGGDARNPGLRARYGGYREALAAAGIAEDPALVSEHGMASAERIVPGLLELADPPTAVVATNDIDAFQAIRAATAAGRRVPDDLSVMGYDDTFAVLPTAPLLSTVHTPMHDIGRLAVETLIRMHDGIAPISHRIELATTLVVRESTAPPRR</sequence>
<dbReference type="GO" id="GO:0000976">
    <property type="term" value="F:transcription cis-regulatory region binding"/>
    <property type="evidence" value="ECO:0007669"/>
    <property type="project" value="TreeGrafter"/>
</dbReference>
<dbReference type="InterPro" id="IPR046335">
    <property type="entry name" value="LacI/GalR-like_sensor"/>
</dbReference>
<dbReference type="RefSeq" id="WP_085476799.1">
    <property type="nucleotide sequence ID" value="NZ_FXBM01000002.1"/>
</dbReference>
<dbReference type="Pfam" id="PF00356">
    <property type="entry name" value="LacI"/>
    <property type="match status" value="1"/>
</dbReference>
<dbReference type="InterPro" id="IPR028082">
    <property type="entry name" value="Peripla_BP_I"/>
</dbReference>
<evidence type="ECO:0000313" key="5">
    <source>
        <dbReference type="EMBL" id="SMH44542.1"/>
    </source>
</evidence>
<dbReference type="PANTHER" id="PTHR30146">
    <property type="entry name" value="LACI-RELATED TRANSCRIPTIONAL REPRESSOR"/>
    <property type="match status" value="1"/>
</dbReference>
<dbReference type="InterPro" id="IPR000843">
    <property type="entry name" value="HTH_LacI"/>
</dbReference>
<organism evidence="5 6">
    <name type="scientific">Rathayibacter oskolensis</name>
    <dbReference type="NCBI Taxonomy" id="1891671"/>
    <lineage>
        <taxon>Bacteria</taxon>
        <taxon>Bacillati</taxon>
        <taxon>Actinomycetota</taxon>
        <taxon>Actinomycetes</taxon>
        <taxon>Micrococcales</taxon>
        <taxon>Microbacteriaceae</taxon>
        <taxon>Rathayibacter</taxon>
    </lineage>
</organism>
<dbReference type="EMBL" id="FXBM01000002">
    <property type="protein sequence ID" value="SMH44542.1"/>
    <property type="molecule type" value="Genomic_DNA"/>
</dbReference>
<gene>
    <name evidence="5" type="ORF">SAMN06295885_2385</name>
</gene>
<keyword evidence="1" id="KW-0805">Transcription regulation</keyword>
<evidence type="ECO:0000313" key="6">
    <source>
        <dbReference type="Proteomes" id="UP000193711"/>
    </source>
</evidence>
<dbReference type="GO" id="GO:0003700">
    <property type="term" value="F:DNA-binding transcription factor activity"/>
    <property type="evidence" value="ECO:0007669"/>
    <property type="project" value="TreeGrafter"/>
</dbReference>
<reference evidence="6" key="1">
    <citation type="submission" date="2017-04" db="EMBL/GenBank/DDBJ databases">
        <authorList>
            <person name="Varghese N."/>
            <person name="Submissions S."/>
        </authorList>
    </citation>
    <scope>NUCLEOTIDE SEQUENCE [LARGE SCALE GENOMIC DNA]</scope>
    <source>
        <strain evidence="6">VKM Ac-2121</strain>
    </source>
</reference>
<dbReference type="AlphaFoldDB" id="A0A1X7P186"/>
<dbReference type="SUPFAM" id="SSF47413">
    <property type="entry name" value="lambda repressor-like DNA-binding domains"/>
    <property type="match status" value="1"/>
</dbReference>
<dbReference type="CDD" id="cd06296">
    <property type="entry name" value="PBP1_CatR-like"/>
    <property type="match status" value="1"/>
</dbReference>
<keyword evidence="2" id="KW-0238">DNA-binding</keyword>
<dbReference type="PROSITE" id="PS50932">
    <property type="entry name" value="HTH_LACI_2"/>
    <property type="match status" value="1"/>
</dbReference>
<dbReference type="STRING" id="1891671.SAMN06295885_2385"/>
<evidence type="ECO:0000256" key="2">
    <source>
        <dbReference type="ARBA" id="ARBA00023125"/>
    </source>
</evidence>
<keyword evidence="3" id="KW-0804">Transcription</keyword>
<protein>
    <submittedName>
        <fullName evidence="5">Transcriptional regulator, LacI family</fullName>
    </submittedName>
</protein>
<dbReference type="CDD" id="cd01392">
    <property type="entry name" value="HTH_LacI"/>
    <property type="match status" value="1"/>
</dbReference>